<dbReference type="CDD" id="cd01647">
    <property type="entry name" value="RT_LTR"/>
    <property type="match status" value="1"/>
</dbReference>
<dbReference type="SMART" id="SM00343">
    <property type="entry name" value="ZnF_C2HC"/>
    <property type="match status" value="2"/>
</dbReference>
<dbReference type="InterPro" id="IPR056924">
    <property type="entry name" value="SH3_Tf2-1"/>
</dbReference>
<protein>
    <recommendedName>
        <fullName evidence="4">CCHC-type domain-containing protein</fullName>
    </recommendedName>
</protein>
<dbReference type="InterPro" id="IPR012337">
    <property type="entry name" value="RNaseH-like_sf"/>
</dbReference>
<evidence type="ECO:0000256" key="2">
    <source>
        <dbReference type="SAM" id="Coils"/>
    </source>
</evidence>
<feature type="region of interest" description="Disordered" evidence="3">
    <location>
        <begin position="1"/>
        <end position="22"/>
    </location>
</feature>
<feature type="region of interest" description="Disordered" evidence="3">
    <location>
        <begin position="37"/>
        <end position="72"/>
    </location>
</feature>
<feature type="region of interest" description="Disordered" evidence="3">
    <location>
        <begin position="1823"/>
        <end position="1844"/>
    </location>
</feature>
<keyword evidence="1" id="KW-0479">Metal-binding</keyword>
<feature type="compositionally biased region" description="Basic and acidic residues" evidence="3">
    <location>
        <begin position="1463"/>
        <end position="1473"/>
    </location>
</feature>
<dbReference type="SUPFAM" id="SSF57756">
    <property type="entry name" value="Retrovirus zinc finger-like domains"/>
    <property type="match status" value="1"/>
</dbReference>
<feature type="compositionally biased region" description="Basic and acidic residues" evidence="3">
    <location>
        <begin position="1027"/>
        <end position="1053"/>
    </location>
</feature>
<dbReference type="PANTHER" id="PTHR35046:SF23">
    <property type="entry name" value="NUCLEOTIDYLTRANSFERASE, RIBONUCLEASE H"/>
    <property type="match status" value="1"/>
</dbReference>
<dbReference type="PANTHER" id="PTHR35046">
    <property type="entry name" value="ZINC KNUCKLE (CCHC-TYPE) FAMILY PROTEIN"/>
    <property type="match status" value="1"/>
</dbReference>
<dbReference type="Gene3D" id="3.30.70.270">
    <property type="match status" value="1"/>
</dbReference>
<dbReference type="Pfam" id="PF00078">
    <property type="entry name" value="RVT_1"/>
    <property type="match status" value="1"/>
</dbReference>
<dbReference type="GO" id="GO:0008270">
    <property type="term" value="F:zinc ion binding"/>
    <property type="evidence" value="ECO:0007669"/>
    <property type="project" value="UniProtKB-KW"/>
</dbReference>
<dbReference type="Pfam" id="PF07727">
    <property type="entry name" value="RVT_2"/>
    <property type="match status" value="1"/>
</dbReference>
<dbReference type="InterPro" id="IPR036875">
    <property type="entry name" value="Znf_CCHC_sf"/>
</dbReference>
<dbReference type="InterPro" id="IPR043502">
    <property type="entry name" value="DNA/RNA_pol_sf"/>
</dbReference>
<dbReference type="SUPFAM" id="SSF56672">
    <property type="entry name" value="DNA/RNA polymerases"/>
    <property type="match status" value="1"/>
</dbReference>
<reference evidence="5" key="1">
    <citation type="journal article" date="2019" name="Sci. Rep.">
        <title>Draft genome of Tanacetum cinerariifolium, the natural source of mosquito coil.</title>
        <authorList>
            <person name="Yamashiro T."/>
            <person name="Shiraishi A."/>
            <person name="Satake H."/>
            <person name="Nakayama K."/>
        </authorList>
    </citation>
    <scope>NUCLEOTIDE SEQUENCE</scope>
</reference>
<dbReference type="Pfam" id="PF00098">
    <property type="entry name" value="zf-CCHC"/>
    <property type="match status" value="1"/>
</dbReference>
<evidence type="ECO:0000313" key="5">
    <source>
        <dbReference type="EMBL" id="GEU66451.1"/>
    </source>
</evidence>
<dbReference type="PROSITE" id="PS50158">
    <property type="entry name" value="ZF_CCHC"/>
    <property type="match status" value="1"/>
</dbReference>
<dbReference type="EMBL" id="BKCJ010005386">
    <property type="protein sequence ID" value="GEU66451.1"/>
    <property type="molecule type" value="Genomic_DNA"/>
</dbReference>
<comment type="caution">
    <text evidence="5">The sequence shown here is derived from an EMBL/GenBank/DDBJ whole genome shotgun (WGS) entry which is preliminary data.</text>
</comment>
<dbReference type="GO" id="GO:0003676">
    <property type="term" value="F:nucleic acid binding"/>
    <property type="evidence" value="ECO:0007669"/>
    <property type="project" value="InterPro"/>
</dbReference>
<accession>A0A6L2LXE5</accession>
<dbReference type="SUPFAM" id="SSF53098">
    <property type="entry name" value="Ribonuclease H-like"/>
    <property type="match status" value="1"/>
</dbReference>
<dbReference type="Gene3D" id="4.10.60.10">
    <property type="entry name" value="Zinc finger, CCHC-type"/>
    <property type="match status" value="1"/>
</dbReference>
<feature type="coiled-coil region" evidence="2">
    <location>
        <begin position="625"/>
        <end position="655"/>
    </location>
</feature>
<feature type="region of interest" description="Disordered" evidence="3">
    <location>
        <begin position="1449"/>
        <end position="1477"/>
    </location>
</feature>
<sequence>METRGRKKFVAEPAPPARDPHDVETIERLQQRIQELELQQLRPDSPEEEAKAEPSVWDDEPVDANPFGEKNPRYVNRLYQPRRHDRVVDRDDRYGDDPIRSLGLKIEILEFIGKVHPDDFIDWLSTDEPGDELVYLDRGGLSTYMVEKLGIKTEDHPEPYQLTWLKKGNTVKVSKRCLVQFSIGKSYKDEVWCEVILMDAAYILLGDPWQFNRKTKHDGFQNTYNFKKDGVNITLVPFNSRQTQAEGSNLFMKNTGFEGLMKTSLYVFTLVVVGENKIISEAPLQVQPLLREFADVIPDDIPLGLPAMRDIQHCIDFIPGFTISNKPAYQMNSKEFEELQRQMTELLEKGLIRETTKFYLFSKIDLRSGYHQIRMRPGDEWKTAFKTRDGLYEWMVMTFRLSNAPSTFMRLMKQNISSIIAPLTECMKGGRFTWTSEAAKAFDILKAKVTEAPVLALPNFDEVFQVVDALSRRHSLITTMQIRVQGFDSFRGLYCDDPDFREIWSKCDNGPLSSFPRWMVICLKVSYMSHFQTYSSNAGLYTPLSVHVASWEDVSLDFVLDMDQDSTHMLAASKVSMLKPGVTTKMPITTAEEKAQRRLEIKARSTLMMGIPNEHQLKFNSIKDAKKLLEAVEKLQKLVSQLDHLEEKISQEDDLEQIHPDDIEEMDLRWQMVMLTMRARMFLKKTRRKLTVNDNETISFDKSNAECYNCHKRGHFARECRALRNQDNKHKESSKRSVPVETSTFTALVSRDENFMPSKPDLSFTGLDEFVNKHVVENYKANYSEEERKVVMKNDDALIIKEWVSDNEEKDVSQPKIKKKIVRPSISKIEFVKSKQQEKTARKIVKRVEQHRQNTHSPRGNQRNWNNIMSQKLRSNFEMFNKACYVCGNFDHLQAEAVSTACYVQNRVLVVKPHNKTPYELFHGKTPTLSLMRPFKCPVTILNTVDHLGKFDGKADEGIGLDWLFNIDALTRTINYEPIVAGTQSNGFAGTKASDNAGQARKETEPVKDYILLPLWIVDLPFSQDPKSSHDDGSKTSSDDGKKFDEDPRKENEYNELPFDPSMPALEDVSIFNFLSDDKDDDVKSAFLYGKIEEKVYVCQPPGFEDPDFPDRVYKVEKAMYGLHQAPRAWHKRDILLFQVYVDDIIFGSTKKKLCNAFERFTEVKTVITSIETQKPLLKDKDGEEVDVHMYRYQVNPKFSHLHVVKRIFRYLKGQLKLGHWYPKDYPFDLVAYTDSDYAGASLDRKSTTEGCQFLEYGKEIVIIESSVRRDLQLGDKEVIDCLPNFTIFEQLALMGYHVAERKNRILIEATRTMLLGYVFSKQYWTKAVATACYTQNRSTNVKRHLKTPYDIFGKSFLDRVTPLFQKMVIQNQSELDEGSVMPIDPHHTLTILQPSSSQPQKTQKPRKPKRKDTQAPQPGSPIESIADEVIHKELGDRLVRAATIASSLEAEQDSDEESLGEDGSKQERRIDSIDDGDEITLVNDADNEMFDVDDLGGGEEVFVVEQNKNVVEEVVNAAQVSTAVTTATITTEYINFVQALKALKTLKPKDKGKRIMIEGPVKPKKKDQTKLNEEAALKLQAEFDKEERLARERAEKEQEANLALIETWDDIQAKIDVDHWLAERLQAQEQEELEDLEDLYKLVKARYRSTRPVESMDCLLLSDMKIMFEPHVEDRVWKLQKGYKVLEWKLYESCGVHSLMMQSMQIYMLVENKYPLTPPTLSMMLEKKLQTNYEKVGQFSEERADQSEQSKELHRLVQEHIIRHNKQYKEHADKRHKQVLYREGDGPFRVLKNINDNAYKIELPGHYNVSATFNVADLLPYKGDSDDEPDSRSSLCQEGEDDADGVKEHINVTNTFGAYFTAANFYGELD</sequence>
<feature type="region of interest" description="Disordered" evidence="3">
    <location>
        <begin position="1024"/>
        <end position="1060"/>
    </location>
</feature>
<organism evidence="5">
    <name type="scientific">Tanacetum cinerariifolium</name>
    <name type="common">Dalmatian daisy</name>
    <name type="synonym">Chrysanthemum cinerariifolium</name>
    <dbReference type="NCBI Taxonomy" id="118510"/>
    <lineage>
        <taxon>Eukaryota</taxon>
        <taxon>Viridiplantae</taxon>
        <taxon>Streptophyta</taxon>
        <taxon>Embryophyta</taxon>
        <taxon>Tracheophyta</taxon>
        <taxon>Spermatophyta</taxon>
        <taxon>Magnoliopsida</taxon>
        <taxon>eudicotyledons</taxon>
        <taxon>Gunneridae</taxon>
        <taxon>Pentapetalae</taxon>
        <taxon>asterids</taxon>
        <taxon>campanulids</taxon>
        <taxon>Asterales</taxon>
        <taxon>Asteraceae</taxon>
        <taxon>Asteroideae</taxon>
        <taxon>Anthemideae</taxon>
        <taxon>Anthemidinae</taxon>
        <taxon>Tanacetum</taxon>
    </lineage>
</organism>
<proteinExistence type="predicted"/>
<dbReference type="InterPro" id="IPR001878">
    <property type="entry name" value="Znf_CCHC"/>
</dbReference>
<dbReference type="Pfam" id="PF24626">
    <property type="entry name" value="SH3_Tf2-1"/>
    <property type="match status" value="1"/>
</dbReference>
<evidence type="ECO:0000256" key="3">
    <source>
        <dbReference type="SAM" id="MobiDB-lite"/>
    </source>
</evidence>
<feature type="region of interest" description="Disordered" evidence="3">
    <location>
        <begin position="1390"/>
        <end position="1426"/>
    </location>
</feature>
<dbReference type="InterPro" id="IPR043128">
    <property type="entry name" value="Rev_trsase/Diguanyl_cyclase"/>
</dbReference>
<keyword evidence="2" id="KW-0175">Coiled coil</keyword>
<dbReference type="InterPro" id="IPR000477">
    <property type="entry name" value="RT_dom"/>
</dbReference>
<gene>
    <name evidence="5" type="ORF">Tci_038429</name>
</gene>
<feature type="coiled-coil region" evidence="2">
    <location>
        <begin position="1580"/>
        <end position="1647"/>
    </location>
</feature>
<evidence type="ECO:0000256" key="1">
    <source>
        <dbReference type="PROSITE-ProRule" id="PRU00047"/>
    </source>
</evidence>
<keyword evidence="1" id="KW-0862">Zinc</keyword>
<dbReference type="InterPro" id="IPR013103">
    <property type="entry name" value="RVT_2"/>
</dbReference>
<dbReference type="Gene3D" id="3.10.10.10">
    <property type="entry name" value="HIV Type 1 Reverse Transcriptase, subunit A, domain 1"/>
    <property type="match status" value="2"/>
</dbReference>
<evidence type="ECO:0000259" key="4">
    <source>
        <dbReference type="PROSITE" id="PS50158"/>
    </source>
</evidence>
<name>A0A6L2LXE5_TANCI</name>
<feature type="domain" description="CCHC-type" evidence="4">
    <location>
        <begin position="707"/>
        <end position="721"/>
    </location>
</feature>
<feature type="compositionally biased region" description="Acidic residues" evidence="3">
    <location>
        <begin position="1451"/>
        <end position="1461"/>
    </location>
</feature>
<keyword evidence="1" id="KW-0863">Zinc-finger</keyword>
<feature type="compositionally biased region" description="Low complexity" evidence="3">
    <location>
        <begin position="1394"/>
        <end position="1403"/>
    </location>
</feature>